<proteinExistence type="predicted"/>
<dbReference type="Pfam" id="PF13224">
    <property type="entry name" value="DUF4032"/>
    <property type="match status" value="1"/>
</dbReference>
<keyword evidence="3" id="KW-1185">Reference proteome</keyword>
<gene>
    <name evidence="2" type="ORF">DVS28_a3881</name>
</gene>
<accession>A0A346Y256</accession>
<dbReference type="Proteomes" id="UP000264006">
    <property type="component" value="Chromosome"/>
</dbReference>
<evidence type="ECO:0000313" key="3">
    <source>
        <dbReference type="Proteomes" id="UP000264006"/>
    </source>
</evidence>
<sequence length="425" mass="48082">MTARSWRLLARRSEPFLLTQPWTLPLESWDQASFVEVARGTHRHVVRFLVVGDGIYALKELPGDIARREYRLLREMAADGLPVVDVIGVVQRDELDDILVTRYLDYSLPYRHLFLTRWGQEDRRRVLGRAVGERLLDALSLLMVRMHLAGYFWGDCSLNNTLLKRDAGALAAYVVDMETGERHASLSDGQRLVDLEIAETNIAGGLMDVQAELGVEEGLDPLETAEGLRTRYDALWEELNRDEVVGTDERYLIDERIRRLNDLGFHVDEVEVVPLEGSERGKLRLRTSVTEQGHHSRRLTDLTGIRAQEGQARALLNDLASFRSWVESTTGHQLPTSAAAFRWLTEVFEPTVQAIPDTLQGKLEPVEVFIEILRHKWILSEEEGQDVGMELAVASYLDTVLPEAPDEKVIAVSEEDLDTGFIGYG</sequence>
<dbReference type="Pfam" id="PF06293">
    <property type="entry name" value="Kdo"/>
    <property type="match status" value="1"/>
</dbReference>
<name>A0A346Y256_9ACTN</name>
<dbReference type="InterPro" id="IPR025111">
    <property type="entry name" value="DUF4032"/>
</dbReference>
<evidence type="ECO:0000259" key="1">
    <source>
        <dbReference type="Pfam" id="PF13224"/>
    </source>
</evidence>
<dbReference type="KEGG" id="euz:DVS28_a3881"/>
<organism evidence="2 3">
    <name type="scientific">Euzebya pacifica</name>
    <dbReference type="NCBI Taxonomy" id="1608957"/>
    <lineage>
        <taxon>Bacteria</taxon>
        <taxon>Bacillati</taxon>
        <taxon>Actinomycetota</taxon>
        <taxon>Nitriliruptoria</taxon>
        <taxon>Euzebyales</taxon>
    </lineage>
</organism>
<evidence type="ECO:0000313" key="2">
    <source>
        <dbReference type="EMBL" id="AXV08553.1"/>
    </source>
</evidence>
<dbReference type="AlphaFoldDB" id="A0A346Y256"/>
<dbReference type="SUPFAM" id="SSF56112">
    <property type="entry name" value="Protein kinase-like (PK-like)"/>
    <property type="match status" value="1"/>
</dbReference>
<dbReference type="OrthoDB" id="1550523at2"/>
<protein>
    <submittedName>
        <fullName evidence="2">Chromosome segregation ATPase</fullName>
    </submittedName>
</protein>
<dbReference type="InterPro" id="IPR011009">
    <property type="entry name" value="Kinase-like_dom_sf"/>
</dbReference>
<feature type="domain" description="DUF4032" evidence="1">
    <location>
        <begin position="235"/>
        <end position="401"/>
    </location>
</feature>
<dbReference type="RefSeq" id="WP_114592879.1">
    <property type="nucleotide sequence ID" value="NZ_CP031165.1"/>
</dbReference>
<dbReference type="EMBL" id="CP031165">
    <property type="protein sequence ID" value="AXV08553.1"/>
    <property type="molecule type" value="Genomic_DNA"/>
</dbReference>
<reference evidence="2 3" key="1">
    <citation type="submission" date="2018-09" db="EMBL/GenBank/DDBJ databases">
        <title>Complete genome sequence of Euzebya sp. DY32-46 isolated from seawater of Pacific Ocean.</title>
        <authorList>
            <person name="Xu L."/>
            <person name="Wu Y.-H."/>
            <person name="Xu X.-W."/>
        </authorList>
    </citation>
    <scope>NUCLEOTIDE SEQUENCE [LARGE SCALE GENOMIC DNA]</scope>
    <source>
        <strain evidence="2 3">DY32-46</strain>
    </source>
</reference>